<dbReference type="Gramene" id="OGLUM11G04560.1">
    <property type="protein sequence ID" value="OGLUM11G04560.1"/>
    <property type="gene ID" value="OGLUM11G04560"/>
</dbReference>
<protein>
    <recommendedName>
        <fullName evidence="6">O-fucosyltransferase family protein</fullName>
    </recommendedName>
</protein>
<evidence type="ECO:0000256" key="1">
    <source>
        <dbReference type="ARBA" id="ARBA00007737"/>
    </source>
</evidence>
<dbReference type="InterPro" id="IPR024709">
    <property type="entry name" value="FucosylTrfase_pln"/>
</dbReference>
<evidence type="ECO:0000313" key="8">
    <source>
        <dbReference type="EnsemblPlants" id="OGLUM11G04560.1"/>
    </source>
</evidence>
<reference evidence="8" key="2">
    <citation type="submission" date="2018-05" db="EMBL/GenBank/DDBJ databases">
        <title>OgluRS3 (Oryza glumaepatula Reference Sequence Version 3).</title>
        <authorList>
            <person name="Zhang J."/>
            <person name="Kudrna D."/>
            <person name="Lee S."/>
            <person name="Talag J."/>
            <person name="Welchert J."/>
            <person name="Wing R.A."/>
        </authorList>
    </citation>
    <scope>NUCLEOTIDE SEQUENCE [LARGE SCALE GENOMIC DNA]</scope>
</reference>
<keyword evidence="5" id="KW-0119">Carbohydrate metabolism</keyword>
<sequence length="657" mass="72552">MGLGPCKSQLGPRGPDKWALRSRALPGRGILGSLRLGCFVSLVSLSHGGLPFLVSRTPPPPRHLRSPPHRSSHDAAGAFQVMPVVVVVVVAVMRGDGGGLKGARGRQGRGAAVAGRWRRVAVILLALAYAASMLVVFLGGGAGGVAVAGALRQRGAPAPAGSVYRSHLVLDRLLPEMRASSASRPHPLMTPQNKKSGKRWAPCITKKLRRSELPPSNGFLIIEANGGLNQQRISICDAVAVASLLNATLVTPAFHLNSVWRDSSKFGDIFDEDHFIGSLRKYIRVVKELPEDAFVNFDHNISMIPNMRTKAFSSESYYLQKALRCFANYEALRFSEPIRMLGTNMVDRMIKMSSLTGGKYISVHLRFEEDMLAFSCCIYDGGWRESIEMENARERSWRGKFHRPGRVINPEANRRNGKCPLTPLEVGKFAPAAMLLSMFLLLACSLLVFSCHASQAIICWAIQLHPGESEGCAFMQNNIPQAIPSLAQYAVLDVIYVGMMLKGMGFDNTTSLYVASGKIYNAEKYMTPLRQLFPLLQTKDTLASPEELAQFKTGSTGLHGLSAERRVCDDSRKQLSSFSDRHRRYLYGGNAKTIKPDKRKLVALFDNPNIRWDRFKRQMQDIHRHSESKGFGVRKPNGSISIYTLPMPDCMCQRAEP</sequence>
<keyword evidence="4" id="KW-0294">Fucose metabolism</keyword>
<dbReference type="InterPro" id="IPR019378">
    <property type="entry name" value="GDP-Fuc_O-FucTrfase"/>
</dbReference>
<evidence type="ECO:0000256" key="3">
    <source>
        <dbReference type="ARBA" id="ARBA00022679"/>
    </source>
</evidence>
<feature type="transmembrane region" description="Helical" evidence="7">
    <location>
        <begin position="30"/>
        <end position="54"/>
    </location>
</feature>
<comment type="similarity">
    <text evidence="1">Belongs to the glycosyltransferase GT106 family.</text>
</comment>
<evidence type="ECO:0000313" key="9">
    <source>
        <dbReference type="Proteomes" id="UP000026961"/>
    </source>
</evidence>
<dbReference type="STRING" id="40148.A0A0E0BFZ7"/>
<evidence type="ECO:0000256" key="5">
    <source>
        <dbReference type="ARBA" id="ARBA00023277"/>
    </source>
</evidence>
<dbReference type="PANTHER" id="PTHR31288">
    <property type="entry name" value="O-FUCOSYLTRANSFERASE FAMILY PROTEIN"/>
    <property type="match status" value="1"/>
</dbReference>
<feature type="transmembrane region" description="Helical" evidence="7">
    <location>
        <begin position="75"/>
        <end position="93"/>
    </location>
</feature>
<name>A0A0E0BFZ7_9ORYZ</name>
<proteinExistence type="inferred from homology"/>
<keyword evidence="7" id="KW-1133">Transmembrane helix</keyword>
<evidence type="ECO:0000256" key="4">
    <source>
        <dbReference type="ARBA" id="ARBA00023253"/>
    </source>
</evidence>
<keyword evidence="9" id="KW-1185">Reference proteome</keyword>
<dbReference type="AlphaFoldDB" id="A0A0E0BFZ7"/>
<accession>A0A0E0BFZ7</accession>
<dbReference type="Pfam" id="PF10250">
    <property type="entry name" value="O-FucT"/>
    <property type="match status" value="2"/>
</dbReference>
<evidence type="ECO:0000256" key="2">
    <source>
        <dbReference type="ARBA" id="ARBA00022676"/>
    </source>
</evidence>
<keyword evidence="7" id="KW-0472">Membrane</keyword>
<dbReference type="Proteomes" id="UP000026961">
    <property type="component" value="Chromosome 11"/>
</dbReference>
<keyword evidence="7" id="KW-0812">Transmembrane</keyword>
<dbReference type="PANTHER" id="PTHR31288:SF22">
    <property type="entry name" value="O-FUCOSYLTRANSFERASE 9"/>
    <property type="match status" value="1"/>
</dbReference>
<dbReference type="GO" id="GO:0006004">
    <property type="term" value="P:fucose metabolic process"/>
    <property type="evidence" value="ECO:0007669"/>
    <property type="project" value="UniProtKB-KW"/>
</dbReference>
<keyword evidence="3" id="KW-0808">Transferase</keyword>
<dbReference type="GO" id="GO:0016757">
    <property type="term" value="F:glycosyltransferase activity"/>
    <property type="evidence" value="ECO:0007669"/>
    <property type="project" value="UniProtKB-KW"/>
</dbReference>
<reference evidence="8" key="1">
    <citation type="submission" date="2015-04" db="UniProtKB">
        <authorList>
            <consortium name="EnsemblPlants"/>
        </authorList>
    </citation>
    <scope>IDENTIFICATION</scope>
</reference>
<dbReference type="EnsemblPlants" id="OGLUM11G04560.1">
    <property type="protein sequence ID" value="OGLUM11G04560.1"/>
    <property type="gene ID" value="OGLUM11G04560"/>
</dbReference>
<dbReference type="eggNOG" id="ENOG502QS6G">
    <property type="taxonomic scope" value="Eukaryota"/>
</dbReference>
<keyword evidence="2" id="KW-0328">Glycosyltransferase</keyword>
<organism evidence="8">
    <name type="scientific">Oryza glumipatula</name>
    <dbReference type="NCBI Taxonomy" id="40148"/>
    <lineage>
        <taxon>Eukaryota</taxon>
        <taxon>Viridiplantae</taxon>
        <taxon>Streptophyta</taxon>
        <taxon>Embryophyta</taxon>
        <taxon>Tracheophyta</taxon>
        <taxon>Spermatophyta</taxon>
        <taxon>Magnoliopsida</taxon>
        <taxon>Liliopsida</taxon>
        <taxon>Poales</taxon>
        <taxon>Poaceae</taxon>
        <taxon>BOP clade</taxon>
        <taxon>Oryzoideae</taxon>
        <taxon>Oryzeae</taxon>
        <taxon>Oryzinae</taxon>
        <taxon>Oryza</taxon>
    </lineage>
</organism>
<feature type="transmembrane region" description="Helical" evidence="7">
    <location>
        <begin position="120"/>
        <end position="147"/>
    </location>
</feature>
<evidence type="ECO:0000256" key="7">
    <source>
        <dbReference type="SAM" id="Phobius"/>
    </source>
</evidence>
<evidence type="ECO:0000256" key="6">
    <source>
        <dbReference type="ARBA" id="ARBA00030350"/>
    </source>
</evidence>